<evidence type="ECO:0000313" key="2">
    <source>
        <dbReference type="EMBL" id="KAF2100982.1"/>
    </source>
</evidence>
<comment type="caution">
    <text evidence="2">The sequence shown here is derived from an EMBL/GenBank/DDBJ whole genome shotgun (WGS) entry which is preliminary data.</text>
</comment>
<proteinExistence type="predicted"/>
<keyword evidence="1" id="KW-0812">Transmembrane</keyword>
<reference evidence="2" key="1">
    <citation type="journal article" date="2020" name="Stud. Mycol.">
        <title>101 Dothideomycetes genomes: a test case for predicting lifestyles and emergence of pathogens.</title>
        <authorList>
            <person name="Haridas S."/>
            <person name="Albert R."/>
            <person name="Binder M."/>
            <person name="Bloem J."/>
            <person name="Labutti K."/>
            <person name="Salamov A."/>
            <person name="Andreopoulos B."/>
            <person name="Baker S."/>
            <person name="Barry K."/>
            <person name="Bills G."/>
            <person name="Bluhm B."/>
            <person name="Cannon C."/>
            <person name="Castanera R."/>
            <person name="Culley D."/>
            <person name="Daum C."/>
            <person name="Ezra D."/>
            <person name="Gonzalez J."/>
            <person name="Henrissat B."/>
            <person name="Kuo A."/>
            <person name="Liang C."/>
            <person name="Lipzen A."/>
            <person name="Lutzoni F."/>
            <person name="Magnuson J."/>
            <person name="Mondo S."/>
            <person name="Nolan M."/>
            <person name="Ohm R."/>
            <person name="Pangilinan J."/>
            <person name="Park H.-J."/>
            <person name="Ramirez L."/>
            <person name="Alfaro M."/>
            <person name="Sun H."/>
            <person name="Tritt A."/>
            <person name="Yoshinaga Y."/>
            <person name="Zwiers L.-H."/>
            <person name="Turgeon B."/>
            <person name="Goodwin S."/>
            <person name="Spatafora J."/>
            <person name="Crous P."/>
            <person name="Grigoriev I."/>
        </authorList>
    </citation>
    <scope>NUCLEOTIDE SEQUENCE</scope>
    <source>
        <strain evidence="2">CBS 133067</strain>
    </source>
</reference>
<keyword evidence="1" id="KW-0472">Membrane</keyword>
<dbReference type="EMBL" id="ML978124">
    <property type="protein sequence ID" value="KAF2100982.1"/>
    <property type="molecule type" value="Genomic_DNA"/>
</dbReference>
<sequence>MSRNIKPINSTAPRSPVETIGLLEARYENEMNNIAGLADLRIAEADQNANPQKKIKTLEQQVGALNNVADLGLKLRAAERQAAKDKRQVAADDASKLRAAIRRVETTLASTVMATTFAARLHVPLAAFITAVIFAPDSTSNSSTLVGRLVLILIMQLVTGWVVAYFTQKHSN</sequence>
<feature type="transmembrane region" description="Helical" evidence="1">
    <location>
        <begin position="108"/>
        <end position="134"/>
    </location>
</feature>
<accession>A0A9P4IM57</accession>
<keyword evidence="3" id="KW-1185">Reference proteome</keyword>
<feature type="transmembrane region" description="Helical" evidence="1">
    <location>
        <begin position="146"/>
        <end position="166"/>
    </location>
</feature>
<organism evidence="2 3">
    <name type="scientific">Rhizodiscina lignyota</name>
    <dbReference type="NCBI Taxonomy" id="1504668"/>
    <lineage>
        <taxon>Eukaryota</taxon>
        <taxon>Fungi</taxon>
        <taxon>Dikarya</taxon>
        <taxon>Ascomycota</taxon>
        <taxon>Pezizomycotina</taxon>
        <taxon>Dothideomycetes</taxon>
        <taxon>Pleosporomycetidae</taxon>
        <taxon>Aulographales</taxon>
        <taxon>Rhizodiscinaceae</taxon>
        <taxon>Rhizodiscina</taxon>
    </lineage>
</organism>
<gene>
    <name evidence="2" type="ORF">NA57DRAFT_55052</name>
</gene>
<evidence type="ECO:0000256" key="1">
    <source>
        <dbReference type="SAM" id="Phobius"/>
    </source>
</evidence>
<name>A0A9P4IM57_9PEZI</name>
<evidence type="ECO:0000313" key="3">
    <source>
        <dbReference type="Proteomes" id="UP000799772"/>
    </source>
</evidence>
<protein>
    <submittedName>
        <fullName evidence="2">Uncharacterized protein</fullName>
    </submittedName>
</protein>
<keyword evidence="1" id="KW-1133">Transmembrane helix</keyword>
<dbReference type="AlphaFoldDB" id="A0A9P4IM57"/>
<dbReference type="Proteomes" id="UP000799772">
    <property type="component" value="Unassembled WGS sequence"/>
</dbReference>